<feature type="region of interest" description="Disordered" evidence="1">
    <location>
        <begin position="415"/>
        <end position="440"/>
    </location>
</feature>
<protein>
    <recommendedName>
        <fullName evidence="5">TPM domain-containing protein</fullName>
    </recommendedName>
</protein>
<gene>
    <name evidence="3" type="ordered locus">Bcav_1427</name>
</gene>
<keyword evidence="2" id="KW-0812">Transmembrane</keyword>
<accession>C5C2J9</accession>
<keyword evidence="2" id="KW-0472">Membrane</keyword>
<dbReference type="AlphaFoldDB" id="C5C2J9"/>
<keyword evidence="2" id="KW-1133">Transmembrane helix</keyword>
<keyword evidence="4" id="KW-1185">Reference proteome</keyword>
<evidence type="ECO:0008006" key="5">
    <source>
        <dbReference type="Google" id="ProtNLM"/>
    </source>
</evidence>
<dbReference type="HOGENOM" id="CLU_588975_0_0_11"/>
<evidence type="ECO:0000313" key="3">
    <source>
        <dbReference type="EMBL" id="ACQ79685.1"/>
    </source>
</evidence>
<evidence type="ECO:0000256" key="2">
    <source>
        <dbReference type="SAM" id="Phobius"/>
    </source>
</evidence>
<evidence type="ECO:0000313" key="4">
    <source>
        <dbReference type="Proteomes" id="UP000007962"/>
    </source>
</evidence>
<feature type="transmembrane region" description="Helical" evidence="2">
    <location>
        <begin position="6"/>
        <end position="27"/>
    </location>
</feature>
<dbReference type="STRING" id="471853.Bcav_1427"/>
<organism evidence="3 4">
    <name type="scientific">Beutenbergia cavernae (strain ATCC BAA-8 / DSM 12333 / CCUG 43141 / JCM 11478 / NBRC 16432 / NCIMB 13614 / HKI 0122)</name>
    <dbReference type="NCBI Taxonomy" id="471853"/>
    <lineage>
        <taxon>Bacteria</taxon>
        <taxon>Bacillati</taxon>
        <taxon>Actinomycetota</taxon>
        <taxon>Actinomycetes</taxon>
        <taxon>Micrococcales</taxon>
        <taxon>Beutenbergiaceae</taxon>
        <taxon>Beutenbergia</taxon>
    </lineage>
</organism>
<dbReference type="Proteomes" id="UP000007962">
    <property type="component" value="Chromosome"/>
</dbReference>
<reference evidence="3 4" key="1">
    <citation type="journal article" date="2009" name="Stand. Genomic Sci.">
        <title>Complete genome sequence of Beutenbergia cavernae type strain (HKI 0122).</title>
        <authorList>
            <person name="Land M."/>
            <person name="Pukall R."/>
            <person name="Abt B."/>
            <person name="Goker M."/>
            <person name="Rohde M."/>
            <person name="Glavina Del Rio T."/>
            <person name="Tice H."/>
            <person name="Copeland A."/>
            <person name="Cheng J.F."/>
            <person name="Lucas S."/>
            <person name="Chen F."/>
            <person name="Nolan M."/>
            <person name="Bruce D."/>
            <person name="Goodwin L."/>
            <person name="Pitluck S."/>
            <person name="Ivanova N."/>
            <person name="Mavromatis K."/>
            <person name="Ovchinnikova G."/>
            <person name="Pati A."/>
            <person name="Chen A."/>
            <person name="Palaniappan K."/>
            <person name="Hauser L."/>
            <person name="Chang Y.J."/>
            <person name="Jefferies C.C."/>
            <person name="Saunders E."/>
            <person name="Brettin T."/>
            <person name="Detter J.C."/>
            <person name="Han C."/>
            <person name="Chain P."/>
            <person name="Bristow J."/>
            <person name="Eisen J.A."/>
            <person name="Markowitz V."/>
            <person name="Hugenholtz P."/>
            <person name="Kyrpides N.C."/>
            <person name="Klenk H.P."/>
            <person name="Lapidus A."/>
        </authorList>
    </citation>
    <scope>NUCLEOTIDE SEQUENCE [LARGE SCALE GENOMIC DNA]</scope>
    <source>
        <strain evidence="4">ATCC BAA-8 / DSM 12333 / NBRC 16432</strain>
    </source>
</reference>
<dbReference type="EMBL" id="CP001618">
    <property type="protein sequence ID" value="ACQ79685.1"/>
    <property type="molecule type" value="Genomic_DNA"/>
</dbReference>
<dbReference type="KEGG" id="bcv:Bcav_1427"/>
<dbReference type="OrthoDB" id="5105562at2"/>
<sequence>MDVAWGAVIAVTVLVLAAAVGVGLLLWRVNARQRSQRGADLAELEQTAGQALVRADELIRLAEDEAGFAAAEFGPGAAENLLTAVQHARARTRHAFHLRQLLADSEPDTPEQREQWNRQIIELCATAEKGVRAETSALAGRRSAAREVPDAIATIRTQVAETRAGLEPARATLDRLAGRYAESALVGVAPNPEQAEAMLAFAERSLEIAGDRLDTRRPEDADKAIRAASEAVGRATALLAAVEGFELQALEADGKLAAVVTDSASDIAEARQLPARQATEVAAAVERLEAALATAPQPGARSDPFAALSTLTEANGALETAMRQLQGRAERAAHVTRQLAATKDEAARQIDHARRLFAQYGGMVGPDARTSLAEAMRELGDAEVEPDPEQALRRARRAADLAVRASSLAQADARASAREEARYSSGPYGPDQGGYGPRIGGSRSSGVVGGILGGIVLGEILDGFDGVEDFFD</sequence>
<evidence type="ECO:0000256" key="1">
    <source>
        <dbReference type="SAM" id="MobiDB-lite"/>
    </source>
</evidence>
<dbReference type="RefSeq" id="WP_015881925.1">
    <property type="nucleotide sequence ID" value="NC_012669.1"/>
</dbReference>
<dbReference type="eggNOG" id="COG1512">
    <property type="taxonomic scope" value="Bacteria"/>
</dbReference>
<name>C5C2J9_BEUC1</name>
<proteinExistence type="predicted"/>